<organism evidence="1 2">
    <name type="scientific">Psychroserpens luteus</name>
    <dbReference type="NCBI Taxonomy" id="1434066"/>
    <lineage>
        <taxon>Bacteria</taxon>
        <taxon>Pseudomonadati</taxon>
        <taxon>Bacteroidota</taxon>
        <taxon>Flavobacteriia</taxon>
        <taxon>Flavobacteriales</taxon>
        <taxon>Flavobacteriaceae</taxon>
        <taxon>Psychroserpens</taxon>
    </lineage>
</organism>
<dbReference type="Proteomes" id="UP001597548">
    <property type="component" value="Unassembled WGS sequence"/>
</dbReference>
<sequence length="155" mass="16956">MSNPRPLPVLIKNAKTWTDLWQKQNSKHCKAFLIPVDDLLICFEEMGLTISTDATTGVISATPFGSKVRAYIAIDPKDTSETNGYGEKLLIVGTKKVGNINEDIVEDRRIKSNEEYSKVAPTNLLGGTLIGSGVYDFTTPCPNDCDPGSPLFHKP</sequence>
<keyword evidence="2" id="KW-1185">Reference proteome</keyword>
<reference evidence="2" key="1">
    <citation type="journal article" date="2019" name="Int. J. Syst. Evol. Microbiol.">
        <title>The Global Catalogue of Microorganisms (GCM) 10K type strain sequencing project: providing services to taxonomists for standard genome sequencing and annotation.</title>
        <authorList>
            <consortium name="The Broad Institute Genomics Platform"/>
            <consortium name="The Broad Institute Genome Sequencing Center for Infectious Disease"/>
            <person name="Wu L."/>
            <person name="Ma J."/>
        </authorList>
    </citation>
    <scope>NUCLEOTIDE SEQUENCE [LARGE SCALE GENOMIC DNA]</scope>
    <source>
        <strain evidence="2">KCTC 32514</strain>
    </source>
</reference>
<accession>A0ABW5ZVS8</accession>
<proteinExistence type="predicted"/>
<name>A0ABW5ZVS8_9FLAO</name>
<dbReference type="EMBL" id="JBHUOS010000010">
    <property type="protein sequence ID" value="MFD2916662.1"/>
    <property type="molecule type" value="Genomic_DNA"/>
</dbReference>
<protein>
    <submittedName>
        <fullName evidence="1">Uncharacterized protein</fullName>
    </submittedName>
</protein>
<gene>
    <name evidence="1" type="ORF">ACFS29_13490</name>
</gene>
<comment type="caution">
    <text evidence="1">The sequence shown here is derived from an EMBL/GenBank/DDBJ whole genome shotgun (WGS) entry which is preliminary data.</text>
</comment>
<evidence type="ECO:0000313" key="1">
    <source>
        <dbReference type="EMBL" id="MFD2916662.1"/>
    </source>
</evidence>
<dbReference type="RefSeq" id="WP_194506474.1">
    <property type="nucleotide sequence ID" value="NZ_JADILU010000001.1"/>
</dbReference>
<evidence type="ECO:0000313" key="2">
    <source>
        <dbReference type="Proteomes" id="UP001597548"/>
    </source>
</evidence>